<dbReference type="Gene3D" id="3.40.50.10140">
    <property type="entry name" value="Toll/interleukin-1 receptor homology (TIR) domain"/>
    <property type="match status" value="1"/>
</dbReference>
<dbReference type="EMBL" id="CP062983">
    <property type="protein sequence ID" value="QPC84549.1"/>
    <property type="molecule type" value="Genomic_DNA"/>
</dbReference>
<keyword evidence="2" id="KW-0812">Transmembrane</keyword>
<accession>A0A7S8ECS0</accession>
<dbReference type="Pfam" id="PF13676">
    <property type="entry name" value="TIR_2"/>
    <property type="match status" value="1"/>
</dbReference>
<keyword evidence="2" id="KW-0472">Membrane</keyword>
<dbReference type="AlphaFoldDB" id="A0A7S8ECS0"/>
<evidence type="ECO:0000256" key="1">
    <source>
        <dbReference type="SAM" id="MobiDB-lite"/>
    </source>
</evidence>
<evidence type="ECO:0000313" key="4">
    <source>
        <dbReference type="EMBL" id="QPC84549.1"/>
    </source>
</evidence>
<dbReference type="InterPro" id="IPR000157">
    <property type="entry name" value="TIR_dom"/>
</dbReference>
<feature type="transmembrane region" description="Helical" evidence="2">
    <location>
        <begin position="249"/>
        <end position="271"/>
    </location>
</feature>
<organism evidence="4 5">
    <name type="scientific">Phototrophicus methaneseepsis</name>
    <dbReference type="NCBI Taxonomy" id="2710758"/>
    <lineage>
        <taxon>Bacteria</taxon>
        <taxon>Bacillati</taxon>
        <taxon>Chloroflexota</taxon>
        <taxon>Candidatus Thermofontia</taxon>
        <taxon>Phototrophicales</taxon>
        <taxon>Phototrophicaceae</taxon>
        <taxon>Phototrophicus</taxon>
    </lineage>
</organism>
<dbReference type="Proteomes" id="UP000594468">
    <property type="component" value="Chromosome"/>
</dbReference>
<evidence type="ECO:0000256" key="2">
    <source>
        <dbReference type="SAM" id="Phobius"/>
    </source>
</evidence>
<dbReference type="SUPFAM" id="SSF52200">
    <property type="entry name" value="Toll/Interleukin receptor TIR domain"/>
    <property type="match status" value="1"/>
</dbReference>
<keyword evidence="2" id="KW-1133">Transmembrane helix</keyword>
<feature type="domain" description="TIR" evidence="3">
    <location>
        <begin position="4"/>
        <end position="107"/>
    </location>
</feature>
<dbReference type="InterPro" id="IPR036415">
    <property type="entry name" value="Lamin_tail_dom_sf"/>
</dbReference>
<evidence type="ECO:0000259" key="3">
    <source>
        <dbReference type="Pfam" id="PF13676"/>
    </source>
</evidence>
<dbReference type="GO" id="GO:0007165">
    <property type="term" value="P:signal transduction"/>
    <property type="evidence" value="ECO:0007669"/>
    <property type="project" value="InterPro"/>
</dbReference>
<reference evidence="4 5" key="1">
    <citation type="submission" date="2020-02" db="EMBL/GenBank/DDBJ databases">
        <authorList>
            <person name="Zheng R.K."/>
            <person name="Sun C.M."/>
        </authorList>
    </citation>
    <scope>NUCLEOTIDE SEQUENCE [LARGE SCALE GENOMIC DNA]</scope>
    <source>
        <strain evidence="5">rifampicinis</strain>
    </source>
</reference>
<gene>
    <name evidence="4" type="ORF">G4Y79_09285</name>
</gene>
<keyword evidence="5" id="KW-1185">Reference proteome</keyword>
<dbReference type="SUPFAM" id="SSF74853">
    <property type="entry name" value="Lamin A/C globular tail domain"/>
    <property type="match status" value="1"/>
</dbReference>
<dbReference type="InterPro" id="IPR035897">
    <property type="entry name" value="Toll_tir_struct_dom_sf"/>
</dbReference>
<feature type="region of interest" description="Disordered" evidence="1">
    <location>
        <begin position="342"/>
        <end position="362"/>
    </location>
</feature>
<sequence>MAKFFVSYSRSVKDEVRNVIDLLTASGHEIWWDEDIPSMADWWATILDKIEWCEVFIFVASEKSVQSAYCLAELKYASDRQRPILPFILDDPATLTLPSALPSRGQWLLYNGNPAQMLTQINTAYNSINWALHRDIKVRRPSEPLTGGKSLAKQFQAARQLANDKKFEEAISGFANIKHLDYGEWGTECDEWLGRLNSYVSVMDLVDDESTLTRARTSWAMHSRQYGKEFDPHGIEQKLRRVPSTKPRLPYVTIVTGALVIGTLIIGLLIASSGSNIGDITPTNNEFALAVANTETSTEATAPTQDIYAIHSATDTAQFNTTLTLLAPTITSITTLTPTDTPILSGNTITPSPTDTNTPDNRTQATNPMAEDTYFDDLPSGCLYHVIENGDDVSKLGLEYEVNYLDIMTVNNFTEEDVLHLEIGDIIIIPLEGCPIERFNLTAVATEDDTSVDNILSTLPATAIGSRIEITVNDAGDITHEAVYILNNGPTTDISNWKLSDIHGNTYSFDQGSRIFSEAAITIFTRTGSDTPIAHYQNKARALFSSGDVLILSDDDDEVQSTYRVP</sequence>
<dbReference type="RefSeq" id="WP_195172612.1">
    <property type="nucleotide sequence ID" value="NZ_CP062983.1"/>
</dbReference>
<name>A0A7S8ECS0_9CHLR</name>
<evidence type="ECO:0000313" key="5">
    <source>
        <dbReference type="Proteomes" id="UP000594468"/>
    </source>
</evidence>
<dbReference type="KEGG" id="pmet:G4Y79_09285"/>
<protein>
    <submittedName>
        <fullName evidence="4">TIR domain-containing protein</fullName>
    </submittedName>
</protein>
<proteinExistence type="predicted"/>